<name>X1L399_9ZZZZ</name>
<gene>
    <name evidence="2" type="ORF">S06H3_01345</name>
</gene>
<dbReference type="EMBL" id="BARV01000331">
    <property type="protein sequence ID" value="GAH96914.1"/>
    <property type="molecule type" value="Genomic_DNA"/>
</dbReference>
<keyword evidence="1" id="KW-0472">Membrane</keyword>
<reference evidence="2" key="1">
    <citation type="journal article" date="2014" name="Front. Microbiol.">
        <title>High frequency of phylogenetically diverse reductive dehalogenase-homologous genes in deep subseafloor sedimentary metagenomes.</title>
        <authorList>
            <person name="Kawai M."/>
            <person name="Futagami T."/>
            <person name="Toyoda A."/>
            <person name="Takaki Y."/>
            <person name="Nishi S."/>
            <person name="Hori S."/>
            <person name="Arai W."/>
            <person name="Tsubouchi T."/>
            <person name="Morono Y."/>
            <person name="Uchiyama I."/>
            <person name="Ito T."/>
            <person name="Fujiyama A."/>
            <person name="Inagaki F."/>
            <person name="Takami H."/>
        </authorList>
    </citation>
    <scope>NUCLEOTIDE SEQUENCE</scope>
    <source>
        <strain evidence="2">Expedition CK06-06</strain>
    </source>
</reference>
<dbReference type="AlphaFoldDB" id="X1L399"/>
<accession>X1L399</accession>
<keyword evidence="1" id="KW-1133">Transmembrane helix</keyword>
<proteinExistence type="predicted"/>
<protein>
    <submittedName>
        <fullName evidence="2">Uncharacterized protein</fullName>
    </submittedName>
</protein>
<comment type="caution">
    <text evidence="2">The sequence shown here is derived from an EMBL/GenBank/DDBJ whole genome shotgun (WGS) entry which is preliminary data.</text>
</comment>
<sequence>MDPLIYVIAMTILSLGFTVFYVNRASKQTEITLNSL</sequence>
<organism evidence="2">
    <name type="scientific">marine sediment metagenome</name>
    <dbReference type="NCBI Taxonomy" id="412755"/>
    <lineage>
        <taxon>unclassified sequences</taxon>
        <taxon>metagenomes</taxon>
        <taxon>ecological metagenomes</taxon>
    </lineage>
</organism>
<feature type="transmembrane region" description="Helical" evidence="1">
    <location>
        <begin position="6"/>
        <end position="23"/>
    </location>
</feature>
<evidence type="ECO:0000313" key="2">
    <source>
        <dbReference type="EMBL" id="GAH96914.1"/>
    </source>
</evidence>
<evidence type="ECO:0000256" key="1">
    <source>
        <dbReference type="SAM" id="Phobius"/>
    </source>
</evidence>
<feature type="non-terminal residue" evidence="2">
    <location>
        <position position="36"/>
    </location>
</feature>
<keyword evidence="1" id="KW-0812">Transmembrane</keyword>